<proteinExistence type="predicted"/>
<gene>
    <name evidence="1" type="ORF">CP985_13000</name>
</gene>
<reference evidence="1 2" key="1">
    <citation type="submission" date="2017-09" db="EMBL/GenBank/DDBJ databases">
        <title>Genomics of the genus Arcobacter.</title>
        <authorList>
            <person name="Perez-Cataluna A."/>
            <person name="Figueras M.J."/>
            <person name="Salas-Masso N."/>
        </authorList>
    </citation>
    <scope>NUCLEOTIDE SEQUENCE [LARGE SCALE GENOMIC DNA]</scope>
    <source>
        <strain evidence="1 2">CECT 7386</strain>
    </source>
</reference>
<dbReference type="KEGG" id="amyt:AMYT_2001"/>
<keyword evidence="2" id="KW-1185">Reference proteome</keyword>
<dbReference type="Proteomes" id="UP000290092">
    <property type="component" value="Unassembled WGS sequence"/>
</dbReference>
<accession>A0AAX2AC17</accession>
<evidence type="ECO:0000313" key="1">
    <source>
        <dbReference type="EMBL" id="RXK13749.1"/>
    </source>
</evidence>
<comment type="caution">
    <text evidence="1">The sequence shown here is derived from an EMBL/GenBank/DDBJ whole genome shotgun (WGS) entry which is preliminary data.</text>
</comment>
<protein>
    <recommendedName>
        <fullName evidence="3">Tetratricopeptide repeat protein</fullName>
    </recommendedName>
</protein>
<evidence type="ECO:0000313" key="2">
    <source>
        <dbReference type="Proteomes" id="UP000290092"/>
    </source>
</evidence>
<sequence length="178" mass="21306">MSDRLHEIIGQIGVFHNEFIANGKIKDADIILDELSTQEEDLQEHYFKLLLQYYFQQNDIENVKKLLLAGYKFELRMEDIQEAFCNIKSGKENVIEFLDESVVFFKDTNFEKPLEVMYKYYNSNEENKVNLEHAINIIQKNRYICAFAYKNRTRDFAKLFLNEELCESLKRDLPYLFN</sequence>
<dbReference type="EMBL" id="NXID01000056">
    <property type="protein sequence ID" value="RXK13749.1"/>
    <property type="molecule type" value="Genomic_DNA"/>
</dbReference>
<dbReference type="RefSeq" id="WP_114842401.1">
    <property type="nucleotide sequence ID" value="NZ_CP031219.1"/>
</dbReference>
<dbReference type="AlphaFoldDB" id="A0AAX2AC17"/>
<evidence type="ECO:0008006" key="3">
    <source>
        <dbReference type="Google" id="ProtNLM"/>
    </source>
</evidence>
<organism evidence="1 2">
    <name type="scientific">Malaciobacter mytili LMG 24559</name>
    <dbReference type="NCBI Taxonomy" id="1032238"/>
    <lineage>
        <taxon>Bacteria</taxon>
        <taxon>Pseudomonadati</taxon>
        <taxon>Campylobacterota</taxon>
        <taxon>Epsilonproteobacteria</taxon>
        <taxon>Campylobacterales</taxon>
        <taxon>Arcobacteraceae</taxon>
        <taxon>Malaciobacter</taxon>
    </lineage>
</organism>
<name>A0AAX2AC17_9BACT</name>